<name>A0A412I9X0_9BACE</name>
<gene>
    <name evidence="1" type="ORF">DWX97_21225</name>
</gene>
<proteinExistence type="predicted"/>
<dbReference type="Proteomes" id="UP000283341">
    <property type="component" value="Unassembled WGS sequence"/>
</dbReference>
<evidence type="ECO:0000313" key="2">
    <source>
        <dbReference type="Proteomes" id="UP000283341"/>
    </source>
</evidence>
<reference evidence="1 2" key="1">
    <citation type="submission" date="2018-08" db="EMBL/GenBank/DDBJ databases">
        <title>A genome reference for cultivated species of the human gut microbiota.</title>
        <authorList>
            <person name="Zou Y."/>
            <person name="Xue W."/>
            <person name="Luo G."/>
        </authorList>
    </citation>
    <scope>NUCLEOTIDE SEQUENCE [LARGE SCALE GENOMIC DNA]</scope>
    <source>
        <strain evidence="1 2">AF22-3AC</strain>
    </source>
</reference>
<protein>
    <submittedName>
        <fullName evidence="1">Uncharacterized protein</fullName>
    </submittedName>
</protein>
<evidence type="ECO:0000313" key="1">
    <source>
        <dbReference type="EMBL" id="RGS33689.1"/>
    </source>
</evidence>
<dbReference type="EMBL" id="QRVJ01000027">
    <property type="protein sequence ID" value="RGS33689.1"/>
    <property type="molecule type" value="Genomic_DNA"/>
</dbReference>
<organism evidence="1 2">
    <name type="scientific">Bacteroides cellulosilyticus</name>
    <dbReference type="NCBI Taxonomy" id="246787"/>
    <lineage>
        <taxon>Bacteria</taxon>
        <taxon>Pseudomonadati</taxon>
        <taxon>Bacteroidota</taxon>
        <taxon>Bacteroidia</taxon>
        <taxon>Bacteroidales</taxon>
        <taxon>Bacteroidaceae</taxon>
        <taxon>Bacteroides</taxon>
    </lineage>
</organism>
<dbReference type="AlphaFoldDB" id="A0A412I9X0"/>
<sequence length="92" mass="11119">MTEMIFPQENRDLKLTCKLHIDMLTNSVRYSFKLMQRAKGKRKWQDIRGYERLYRANTDMDDILRYLSRSQVMGLAELEYKKYAPAECLFNE</sequence>
<dbReference type="RefSeq" id="WP_118403578.1">
    <property type="nucleotide sequence ID" value="NZ_JADNFX010000018.1"/>
</dbReference>
<comment type="caution">
    <text evidence="1">The sequence shown here is derived from an EMBL/GenBank/DDBJ whole genome shotgun (WGS) entry which is preliminary data.</text>
</comment>
<accession>A0A412I9X0</accession>